<evidence type="ECO:0000256" key="7">
    <source>
        <dbReference type="PIRSR" id="PIRSR600715-1"/>
    </source>
</evidence>
<organism evidence="9 10">
    <name type="scientific">Chitinophaga parva</name>
    <dbReference type="NCBI Taxonomy" id="2169414"/>
    <lineage>
        <taxon>Bacteria</taxon>
        <taxon>Pseudomonadati</taxon>
        <taxon>Bacteroidota</taxon>
        <taxon>Chitinophagia</taxon>
        <taxon>Chitinophagales</taxon>
        <taxon>Chitinophagaceae</taxon>
        <taxon>Chitinophaga</taxon>
    </lineage>
</organism>
<dbReference type="Pfam" id="PF00953">
    <property type="entry name" value="Glycos_transf_4"/>
    <property type="match status" value="1"/>
</dbReference>
<keyword evidence="4 8" id="KW-0812">Transmembrane</keyword>
<name>A0A2T7BMJ4_9BACT</name>
<dbReference type="GO" id="GO:0044038">
    <property type="term" value="P:cell wall macromolecule biosynthetic process"/>
    <property type="evidence" value="ECO:0007669"/>
    <property type="project" value="TreeGrafter"/>
</dbReference>
<feature type="transmembrane region" description="Helical" evidence="8">
    <location>
        <begin position="245"/>
        <end position="264"/>
    </location>
</feature>
<gene>
    <name evidence="9" type="ORF">DCC81_05330</name>
</gene>
<evidence type="ECO:0000256" key="3">
    <source>
        <dbReference type="ARBA" id="ARBA00022679"/>
    </source>
</evidence>
<feature type="binding site" evidence="7">
    <location>
        <position position="212"/>
    </location>
    <ligand>
        <name>Mg(2+)</name>
        <dbReference type="ChEBI" id="CHEBI:18420"/>
    </ligand>
</feature>
<evidence type="ECO:0000256" key="8">
    <source>
        <dbReference type="SAM" id="Phobius"/>
    </source>
</evidence>
<dbReference type="RefSeq" id="WP_108685538.1">
    <property type="nucleotide sequence ID" value="NZ_QCYK01000001.1"/>
</dbReference>
<keyword evidence="5 8" id="KW-1133">Transmembrane helix</keyword>
<dbReference type="CDD" id="cd06853">
    <property type="entry name" value="GT_WecA_like"/>
    <property type="match status" value="1"/>
</dbReference>
<dbReference type="OrthoDB" id="9783652at2"/>
<feature type="transmembrane region" description="Helical" evidence="8">
    <location>
        <begin position="73"/>
        <end position="89"/>
    </location>
</feature>
<dbReference type="PROSITE" id="PS01348">
    <property type="entry name" value="MRAY_2"/>
    <property type="match status" value="1"/>
</dbReference>
<keyword evidence="10" id="KW-1185">Reference proteome</keyword>
<evidence type="ECO:0000256" key="4">
    <source>
        <dbReference type="ARBA" id="ARBA00022692"/>
    </source>
</evidence>
<feature type="transmembrane region" description="Helical" evidence="8">
    <location>
        <begin position="183"/>
        <end position="203"/>
    </location>
</feature>
<evidence type="ECO:0000256" key="2">
    <source>
        <dbReference type="ARBA" id="ARBA00022475"/>
    </source>
</evidence>
<keyword evidence="2" id="KW-1003">Cell membrane</keyword>
<reference evidence="9 10" key="1">
    <citation type="submission" date="2018-04" db="EMBL/GenBank/DDBJ databases">
        <title>Chitinophaga fuyangensis sp. nov., isolated from soil in a chemical factory.</title>
        <authorList>
            <person name="Chen K."/>
        </authorList>
    </citation>
    <scope>NUCLEOTIDE SEQUENCE [LARGE SCALE GENOMIC DNA]</scope>
    <source>
        <strain evidence="9 10">LY-1</strain>
    </source>
</reference>
<feature type="transmembrane region" description="Helical" evidence="8">
    <location>
        <begin position="135"/>
        <end position="153"/>
    </location>
</feature>
<feature type="transmembrane region" description="Helical" evidence="8">
    <location>
        <begin position="296"/>
        <end position="314"/>
    </location>
</feature>
<keyword evidence="7" id="KW-0460">Magnesium</keyword>
<feature type="transmembrane region" description="Helical" evidence="8">
    <location>
        <begin position="6"/>
        <end position="26"/>
    </location>
</feature>
<dbReference type="EMBL" id="QCYK01000001">
    <property type="protein sequence ID" value="PUZ28898.1"/>
    <property type="molecule type" value="Genomic_DNA"/>
</dbReference>
<dbReference type="Proteomes" id="UP000244450">
    <property type="component" value="Unassembled WGS sequence"/>
</dbReference>
<accession>A0A2T7BMJ4</accession>
<feature type="transmembrane region" description="Helical" evidence="8">
    <location>
        <begin position="101"/>
        <end position="123"/>
    </location>
</feature>
<evidence type="ECO:0000313" key="10">
    <source>
        <dbReference type="Proteomes" id="UP000244450"/>
    </source>
</evidence>
<feature type="transmembrane region" description="Helical" evidence="8">
    <location>
        <begin position="160"/>
        <end position="177"/>
    </location>
</feature>
<dbReference type="GO" id="GO:0005886">
    <property type="term" value="C:plasma membrane"/>
    <property type="evidence" value="ECO:0007669"/>
    <property type="project" value="UniProtKB-SubCell"/>
</dbReference>
<dbReference type="AlphaFoldDB" id="A0A2T7BMJ4"/>
<feature type="binding site" evidence="7">
    <location>
        <position position="152"/>
    </location>
    <ligand>
        <name>Mg(2+)</name>
        <dbReference type="ChEBI" id="CHEBI:18420"/>
    </ligand>
</feature>
<dbReference type="GO" id="GO:0016780">
    <property type="term" value="F:phosphotransferase activity, for other substituted phosphate groups"/>
    <property type="evidence" value="ECO:0007669"/>
    <property type="project" value="InterPro"/>
</dbReference>
<keyword evidence="3 9" id="KW-0808">Transferase</keyword>
<feature type="transmembrane region" description="Helical" evidence="8">
    <location>
        <begin position="47"/>
        <end position="67"/>
    </location>
</feature>
<keyword evidence="7" id="KW-0479">Metal-binding</keyword>
<evidence type="ECO:0000313" key="9">
    <source>
        <dbReference type="EMBL" id="PUZ28898.1"/>
    </source>
</evidence>
<evidence type="ECO:0000256" key="5">
    <source>
        <dbReference type="ARBA" id="ARBA00022989"/>
    </source>
</evidence>
<dbReference type="GO" id="GO:0071555">
    <property type="term" value="P:cell wall organization"/>
    <property type="evidence" value="ECO:0007669"/>
    <property type="project" value="TreeGrafter"/>
</dbReference>
<comment type="caution">
    <text evidence="9">The sequence shown here is derived from an EMBL/GenBank/DDBJ whole genome shotgun (WGS) entry which is preliminary data.</text>
</comment>
<evidence type="ECO:0000256" key="1">
    <source>
        <dbReference type="ARBA" id="ARBA00004651"/>
    </source>
</evidence>
<evidence type="ECO:0000256" key="6">
    <source>
        <dbReference type="ARBA" id="ARBA00023136"/>
    </source>
</evidence>
<sequence>MENVIIATVLSFVVTYLSIPVLIKVAQVKHLFDEPDARKAHVARTPTLGGIGFFAGFILAAGVCAPLTDKSPFQYFTAAFFVIFLVGLKDDLVGLSPVKKLIGQLIASFAVIYLGNIQIHSMYGFLGMQELPEHISLLLTYFTFLVTINAFNLIDGVDGLAGGIGLLVSAVLGTYFMEVGETFYAVLGFAMAGGLAAFLVFNVSPARIFMGDTGSLLLGLLNTILIVKFIEVAGNPASSLPVNSVPAVAVAILIVPLFDTLRVFSVRMLSGRSPFSADRNHIHHYLLDLGLNHRQTTLVAVVTNVLFIAGAFMFQDLGTGTLLILMVAAASLGTGMLYMLRKRRERPSVVITNISSTPEMSTVKGTKILHVTTNGVLEDK</sequence>
<dbReference type="GO" id="GO:0046872">
    <property type="term" value="F:metal ion binding"/>
    <property type="evidence" value="ECO:0007669"/>
    <property type="project" value="UniProtKB-KW"/>
</dbReference>
<dbReference type="GO" id="GO:0009103">
    <property type="term" value="P:lipopolysaccharide biosynthetic process"/>
    <property type="evidence" value="ECO:0007669"/>
    <property type="project" value="TreeGrafter"/>
</dbReference>
<keyword evidence="6 8" id="KW-0472">Membrane</keyword>
<dbReference type="PANTHER" id="PTHR22926:SF3">
    <property type="entry name" value="UNDECAPRENYL-PHOSPHATE ALPHA-N-ACETYLGLUCOSAMINYL 1-PHOSPHATE TRANSFERASE"/>
    <property type="match status" value="1"/>
</dbReference>
<protein>
    <submittedName>
        <fullName evidence="9">Undecaprenyl/decaprenyl-phosphate alpha-N-acetylglucosaminyl 1-phosphate transferase</fullName>
    </submittedName>
</protein>
<dbReference type="InterPro" id="IPR000715">
    <property type="entry name" value="Glycosyl_transferase_4"/>
</dbReference>
<feature type="transmembrane region" description="Helical" evidence="8">
    <location>
        <begin position="320"/>
        <end position="340"/>
    </location>
</feature>
<proteinExistence type="predicted"/>
<dbReference type="InterPro" id="IPR018480">
    <property type="entry name" value="PNAcMuramoyl-5peptid_Trfase_CS"/>
</dbReference>
<feature type="transmembrane region" description="Helical" evidence="8">
    <location>
        <begin position="215"/>
        <end position="233"/>
    </location>
</feature>
<comment type="subcellular location">
    <subcellularLocation>
        <location evidence="1">Cell membrane</location>
        <topology evidence="1">Multi-pass membrane protein</topology>
    </subcellularLocation>
</comment>
<dbReference type="PANTHER" id="PTHR22926">
    <property type="entry name" value="PHOSPHO-N-ACETYLMURAMOYL-PENTAPEPTIDE-TRANSFERASE"/>
    <property type="match status" value="1"/>
</dbReference>
<comment type="cofactor">
    <cofactor evidence="7">
        <name>Mg(2+)</name>
        <dbReference type="ChEBI" id="CHEBI:18420"/>
    </cofactor>
</comment>